<feature type="transmembrane region" description="Helical" evidence="1">
    <location>
        <begin position="461"/>
        <end position="482"/>
    </location>
</feature>
<reference evidence="3" key="1">
    <citation type="submission" date="2016-01" db="EMBL/GenBank/DDBJ databases">
        <authorList>
            <person name="Mitreva M."/>
            <person name="Pepin K.H."/>
            <person name="Mihindukulasuriya K.A."/>
            <person name="Fulton R."/>
            <person name="Fronick C."/>
            <person name="O'Laughlin M."/>
            <person name="Miner T."/>
            <person name="Herter B."/>
            <person name="Rosa B.A."/>
            <person name="Cordes M."/>
            <person name="Tomlinson C."/>
            <person name="Wollam A."/>
            <person name="Palsikar V.B."/>
            <person name="Mardis E.R."/>
            <person name="Wilson R.K."/>
        </authorList>
    </citation>
    <scope>NUCLEOTIDE SEQUENCE [LARGE SCALE GENOMIC DNA]</scope>
    <source>
        <strain evidence="3">KA00185</strain>
    </source>
</reference>
<gene>
    <name evidence="2" type="ORF">HMPREF3180_02227</name>
</gene>
<proteinExistence type="predicted"/>
<dbReference type="Proteomes" id="UP000070483">
    <property type="component" value="Unassembled WGS sequence"/>
</dbReference>
<organism evidence="2 3">
    <name type="scientific">Leptotrichia wadei</name>
    <dbReference type="NCBI Taxonomy" id="157687"/>
    <lineage>
        <taxon>Bacteria</taxon>
        <taxon>Fusobacteriati</taxon>
        <taxon>Fusobacteriota</taxon>
        <taxon>Fusobacteriia</taxon>
        <taxon>Fusobacteriales</taxon>
        <taxon>Leptotrichiaceae</taxon>
        <taxon>Leptotrichia</taxon>
    </lineage>
</organism>
<evidence type="ECO:0000313" key="3">
    <source>
        <dbReference type="Proteomes" id="UP000070483"/>
    </source>
</evidence>
<name>A0A133ZWD7_9FUSO</name>
<evidence type="ECO:0000313" key="2">
    <source>
        <dbReference type="EMBL" id="KXB59744.1"/>
    </source>
</evidence>
<protein>
    <submittedName>
        <fullName evidence="2">Uncharacterized protein</fullName>
    </submittedName>
</protein>
<sequence>MKIRRKKMFRLRGSRRRKTEEIIKKFLKSYAQNEKSENKKDLRSWLIFELQNELADKNVQEIEKIADELMAGVEIYFDKKKEVEKYQKVGISSSDYVGDVILDKISEDVINAEVVDRQQIIRDMKESSEILANYNEAMIYEAAAINDPQIVANTLSTNRVNTYVDNINTTIGKSNEEILSALTTKTGEISQNPNLDGFIFEERHAGTFNIDAAVKEKNYYAKALKPEIGETYGKNSIDMTIEDSGKIVRKYQAKAYKNANETGKSFYDRQQGYKYKFQSKLVPSDQTGDIPNSVDKMKFGEVESKNISKEEIKNIQEKYQSGDKEAVKFSFEKDVDDLAISKQLGKQAVINGTMGIGIGMALDVGTKLVSGEEVEVAEVIEAGVKTGTSMGLSTAVAGGIRVAVEKNVVPKVFAGVLANNNAVGAVAASSMDIIGTAFKLGSGEISLGEATKRVGTSVGSAYGAIVASNAGFIGGMAVAGAIGLGALGVAGAVVGGAVALAAGAVCGIVGSKVGGAIAKGVGTIAKPVIDGSTEIVKKGTEAVKSVAKGAWEGVKAVGTAVASGVKAVGSAISSAVGAVGSFIGGLFGW</sequence>
<feature type="transmembrane region" description="Helical" evidence="1">
    <location>
        <begin position="488"/>
        <end position="509"/>
    </location>
</feature>
<dbReference type="PATRIC" id="fig|157687.3.peg.2231"/>
<keyword evidence="1" id="KW-0812">Transmembrane</keyword>
<evidence type="ECO:0000256" key="1">
    <source>
        <dbReference type="SAM" id="Phobius"/>
    </source>
</evidence>
<comment type="caution">
    <text evidence="2">The sequence shown here is derived from an EMBL/GenBank/DDBJ whole genome shotgun (WGS) entry which is preliminary data.</text>
</comment>
<keyword evidence="1" id="KW-0472">Membrane</keyword>
<keyword evidence="3" id="KW-1185">Reference proteome</keyword>
<accession>A0A133ZWD7</accession>
<dbReference type="AlphaFoldDB" id="A0A133ZWD7"/>
<keyword evidence="1" id="KW-1133">Transmembrane helix</keyword>
<dbReference type="STRING" id="157687.HMPREF3180_02227"/>
<dbReference type="EMBL" id="LSDD01000164">
    <property type="protein sequence ID" value="KXB59744.1"/>
    <property type="molecule type" value="Genomic_DNA"/>
</dbReference>